<evidence type="ECO:0000259" key="4">
    <source>
        <dbReference type="Pfam" id="PF12484"/>
    </source>
</evidence>
<reference evidence="5 6" key="1">
    <citation type="submission" date="2021-05" db="EMBL/GenBank/DDBJ databases">
        <title>Mycobacterium acidophilum sp. nov., an extremely acid-tolerant member of the genus Mycobacterium.</title>
        <authorList>
            <person name="Xia J."/>
        </authorList>
    </citation>
    <scope>NUCLEOTIDE SEQUENCE [LARGE SCALE GENOMIC DNA]</scope>
    <source>
        <strain evidence="5 6">M1</strain>
    </source>
</reference>
<sequence length="426" mass="42708">MNFAALPPEVTSGWMYSGPGSAPMLTAASAWDQLAGEMDSAAANYQAVITQLATDPWRGPAATAMTAAAAPYAQWMAGIGEQARAAATQARAAAMAFQTAHAATVPPPVIAANRANLQALVATNIVGQNTPAITANQAAYGEMWAQNAGAMNAYSAGSAAASTLTPFAEPPQNTDQAGQSRQSAAVAQSAANAAGTQTDPLVGMLENLNNFLTTNPVYQAMGFPLTNIGGAISSFGAPMFMGISPIFYLTSVIYSWFPAIAGGTPLAFTISDVAPTGAGAVTGATLAASAAPASAAPGVSAGLGRAASVGGLSVPQTWSSSGVQLASHAAPLPAGAGGFGGIPPIASVVNAPRSGTDPRNALRSKLVADLGGDSKAGAERAKGAPDLVNPLTDKERAELEGLRAELTELVMEQDAVTHLMNQAFRA</sequence>
<accession>A0ABS5RJI1</accession>
<evidence type="ECO:0000256" key="1">
    <source>
        <dbReference type="ARBA" id="ARBA00010652"/>
    </source>
</evidence>
<dbReference type="Pfam" id="PF00823">
    <property type="entry name" value="PPE"/>
    <property type="match status" value="1"/>
</dbReference>
<gene>
    <name evidence="5" type="ORF">KIH27_12735</name>
</gene>
<comment type="caution">
    <text evidence="5">The sequence shown here is derived from an EMBL/GenBank/DDBJ whole genome shotgun (WGS) entry which is preliminary data.</text>
</comment>
<dbReference type="Gene3D" id="1.20.1260.20">
    <property type="entry name" value="PPE superfamily"/>
    <property type="match status" value="1"/>
</dbReference>
<feature type="compositionally biased region" description="Low complexity" evidence="2">
    <location>
        <begin position="176"/>
        <end position="190"/>
    </location>
</feature>
<proteinExistence type="inferred from homology"/>
<evidence type="ECO:0000313" key="6">
    <source>
        <dbReference type="Proteomes" id="UP001519535"/>
    </source>
</evidence>
<dbReference type="EMBL" id="JAHCLR010000023">
    <property type="protein sequence ID" value="MBS9534452.1"/>
    <property type="molecule type" value="Genomic_DNA"/>
</dbReference>
<dbReference type="PANTHER" id="PTHR46766">
    <property type="entry name" value="GLUTAMINE-RICH PROTEIN 2"/>
    <property type="match status" value="1"/>
</dbReference>
<comment type="similarity">
    <text evidence="1">Belongs to the mycobacterial PPE family.</text>
</comment>
<dbReference type="InterPro" id="IPR000030">
    <property type="entry name" value="PPE_dom"/>
</dbReference>
<feature type="domain" description="PPE" evidence="3">
    <location>
        <begin position="2"/>
        <end position="163"/>
    </location>
</feature>
<evidence type="ECO:0000313" key="5">
    <source>
        <dbReference type="EMBL" id="MBS9534452.1"/>
    </source>
</evidence>
<dbReference type="SUPFAM" id="SSF140459">
    <property type="entry name" value="PE/PPE dimer-like"/>
    <property type="match status" value="1"/>
</dbReference>
<dbReference type="RefSeq" id="WP_214093324.1">
    <property type="nucleotide sequence ID" value="NZ_JAHCLR010000023.1"/>
</dbReference>
<evidence type="ECO:0000259" key="3">
    <source>
        <dbReference type="Pfam" id="PF00823"/>
    </source>
</evidence>
<evidence type="ECO:0000256" key="2">
    <source>
        <dbReference type="SAM" id="MobiDB-lite"/>
    </source>
</evidence>
<dbReference type="PANTHER" id="PTHR46766:SF1">
    <property type="entry name" value="GLUTAMINE-RICH PROTEIN 2"/>
    <property type="match status" value="1"/>
</dbReference>
<dbReference type="InterPro" id="IPR022171">
    <property type="entry name" value="PPE_C"/>
</dbReference>
<dbReference type="Proteomes" id="UP001519535">
    <property type="component" value="Unassembled WGS sequence"/>
</dbReference>
<keyword evidence="6" id="KW-1185">Reference proteome</keyword>
<protein>
    <submittedName>
        <fullName evidence="5">PPE family protein</fullName>
    </submittedName>
</protein>
<feature type="region of interest" description="Disordered" evidence="2">
    <location>
        <begin position="167"/>
        <end position="190"/>
    </location>
</feature>
<name>A0ABS5RJI1_9MYCO</name>
<dbReference type="InterPro" id="IPR038332">
    <property type="entry name" value="PPE_sf"/>
</dbReference>
<feature type="domain" description="PPE family C-terminal" evidence="4">
    <location>
        <begin position="300"/>
        <end position="336"/>
    </location>
</feature>
<dbReference type="Pfam" id="PF12484">
    <property type="entry name" value="PPE-SVP"/>
    <property type="match status" value="1"/>
</dbReference>
<organism evidence="5 6">
    <name type="scientific">Mycolicibacter acidiphilus</name>
    <dbReference type="NCBI Taxonomy" id="2835306"/>
    <lineage>
        <taxon>Bacteria</taxon>
        <taxon>Bacillati</taxon>
        <taxon>Actinomycetota</taxon>
        <taxon>Actinomycetes</taxon>
        <taxon>Mycobacteriales</taxon>
        <taxon>Mycobacteriaceae</taxon>
        <taxon>Mycolicibacter</taxon>
    </lineage>
</organism>